<keyword evidence="8" id="KW-0479">Metal-binding</keyword>
<evidence type="ECO:0000256" key="1">
    <source>
        <dbReference type="ARBA" id="ARBA00001941"/>
    </source>
</evidence>
<dbReference type="InterPro" id="IPR001261">
    <property type="entry name" value="ArgE/DapE_CS"/>
</dbReference>
<dbReference type="NCBIfam" id="TIGR01910">
    <property type="entry name" value="DapE-ArgE"/>
    <property type="match status" value="1"/>
</dbReference>
<protein>
    <recommendedName>
        <fullName evidence="6">Probable succinyl-diaminopimelate desuccinylase</fullName>
        <ecNumber evidence="5">3.5.1.18</ecNumber>
    </recommendedName>
</protein>
<dbReference type="GO" id="GO:0009089">
    <property type="term" value="P:lysine biosynthetic process via diaminopimelate"/>
    <property type="evidence" value="ECO:0007669"/>
    <property type="project" value="UniProtKB-UniPathway"/>
</dbReference>
<dbReference type="PANTHER" id="PTHR43808:SF8">
    <property type="entry name" value="PEPTIDASE M20 DIMERISATION DOMAIN-CONTAINING PROTEIN"/>
    <property type="match status" value="1"/>
</dbReference>
<dbReference type="EC" id="3.5.1.18" evidence="5"/>
<comment type="cofactor">
    <cofactor evidence="1">
        <name>Co(2+)</name>
        <dbReference type="ChEBI" id="CHEBI:48828"/>
    </cofactor>
</comment>
<evidence type="ECO:0000256" key="8">
    <source>
        <dbReference type="ARBA" id="ARBA00022723"/>
    </source>
</evidence>
<evidence type="ECO:0000256" key="11">
    <source>
        <dbReference type="ARBA" id="ARBA00023285"/>
    </source>
</evidence>
<comment type="similarity">
    <text evidence="4">Belongs to the peptidase M20A family.</text>
</comment>
<dbReference type="InterPro" id="IPR036264">
    <property type="entry name" value="Bact_exopeptidase_dim_dom"/>
</dbReference>
<comment type="catalytic activity">
    <reaction evidence="12">
        <text>N-succinyl-(2S,6S)-2,6-diaminopimelate + H2O = (2S,6S)-2,6-diaminopimelate + succinate</text>
        <dbReference type="Rhea" id="RHEA:22608"/>
        <dbReference type="ChEBI" id="CHEBI:15377"/>
        <dbReference type="ChEBI" id="CHEBI:30031"/>
        <dbReference type="ChEBI" id="CHEBI:57609"/>
        <dbReference type="ChEBI" id="CHEBI:58087"/>
        <dbReference type="EC" id="3.5.1.18"/>
    </reaction>
</comment>
<evidence type="ECO:0000259" key="13">
    <source>
        <dbReference type="Pfam" id="PF07687"/>
    </source>
</evidence>
<dbReference type="RefSeq" id="WP_160974238.1">
    <property type="nucleotide sequence ID" value="NZ_WWEN01000005.1"/>
</dbReference>
<dbReference type="Pfam" id="PF01546">
    <property type="entry name" value="Peptidase_M20"/>
    <property type="match status" value="1"/>
</dbReference>
<sequence>MQPISDDSGRSGDVIDLTRQLMRFDTINPPGNEEACAAMLQGVLDSAGFETRLLPFGPGRANLVAYLGDGSGAPLGFTGHLDTVPLGAQDWSHDPFAGEIVDGRLYGRGSTDMKGGVAAFVTACLAEVETLRKGPGVVLLITAGEETGSDGARAMAADPDLPRPGALVVAEPSSNRALAGHKGALWLKLATEGVTAHGSMPERGVNAVVKAAHVVEKLTGFGFDTAPHPVMGAPTLNIGTIAGGLNINSVPDRAEITVDIRSVSGMDHAALRESLAQYLGADVKIEPLVDLPAVWTDPADPWMTRVDATVKAVNGIAAKPESVSYFTDASIFTPAFDGVPTVILGPGEAGLAHQTDEYCEVDKLHDAVEIYRGLIRDWTAAPKEAS</sequence>
<evidence type="ECO:0000256" key="10">
    <source>
        <dbReference type="ARBA" id="ARBA00022833"/>
    </source>
</evidence>
<dbReference type="UniPathway" id="UPA00034">
    <property type="reaction ID" value="UER00021"/>
</dbReference>
<evidence type="ECO:0000256" key="12">
    <source>
        <dbReference type="ARBA" id="ARBA00051301"/>
    </source>
</evidence>
<accession>A0A6L8LKF0</accession>
<dbReference type="EMBL" id="WWEN01000005">
    <property type="protein sequence ID" value="MYM56335.1"/>
    <property type="molecule type" value="Genomic_DNA"/>
</dbReference>
<evidence type="ECO:0000256" key="5">
    <source>
        <dbReference type="ARBA" id="ARBA00011921"/>
    </source>
</evidence>
<dbReference type="InterPro" id="IPR050072">
    <property type="entry name" value="Peptidase_M20A"/>
</dbReference>
<evidence type="ECO:0000256" key="4">
    <source>
        <dbReference type="ARBA" id="ARBA00006247"/>
    </source>
</evidence>
<comment type="caution">
    <text evidence="14">The sequence shown here is derived from an EMBL/GenBank/DDBJ whole genome shotgun (WGS) entry which is preliminary data.</text>
</comment>
<comment type="pathway">
    <text evidence="3">Amino-acid biosynthesis; L-lysine biosynthesis via DAP pathway; LL-2,6-diaminopimelate from (S)-tetrahydrodipicolinate (succinylase route): step 3/3.</text>
</comment>
<dbReference type="Pfam" id="PF07687">
    <property type="entry name" value="M20_dimer"/>
    <property type="match status" value="1"/>
</dbReference>
<keyword evidence="11" id="KW-0170">Cobalt</keyword>
<dbReference type="GO" id="GO:0009014">
    <property type="term" value="F:succinyl-diaminopimelate desuccinylase activity"/>
    <property type="evidence" value="ECO:0007669"/>
    <property type="project" value="UniProtKB-EC"/>
</dbReference>
<keyword evidence="7" id="KW-0028">Amino-acid biosynthesis</keyword>
<comment type="cofactor">
    <cofactor evidence="2">
        <name>Zn(2+)</name>
        <dbReference type="ChEBI" id="CHEBI:29105"/>
    </cofactor>
</comment>
<dbReference type="PANTHER" id="PTHR43808">
    <property type="entry name" value="ACETYLORNITHINE DEACETYLASE"/>
    <property type="match status" value="1"/>
</dbReference>
<evidence type="ECO:0000313" key="14">
    <source>
        <dbReference type="EMBL" id="MYM56335.1"/>
    </source>
</evidence>
<evidence type="ECO:0000256" key="7">
    <source>
        <dbReference type="ARBA" id="ARBA00022605"/>
    </source>
</evidence>
<organism evidence="14 15">
    <name type="scientific">Thalassovita mangrovi</name>
    <dbReference type="NCBI Taxonomy" id="2692236"/>
    <lineage>
        <taxon>Bacteria</taxon>
        <taxon>Pseudomonadati</taxon>
        <taxon>Pseudomonadota</taxon>
        <taxon>Alphaproteobacteria</taxon>
        <taxon>Rhodobacterales</taxon>
        <taxon>Roseobacteraceae</taxon>
        <taxon>Thalassovita</taxon>
    </lineage>
</organism>
<name>A0A6L8LKF0_9RHOB</name>
<evidence type="ECO:0000256" key="2">
    <source>
        <dbReference type="ARBA" id="ARBA00001947"/>
    </source>
</evidence>
<dbReference type="PROSITE" id="PS00759">
    <property type="entry name" value="ARGE_DAPE_CPG2_2"/>
    <property type="match status" value="1"/>
</dbReference>
<dbReference type="InterPro" id="IPR002933">
    <property type="entry name" value="Peptidase_M20"/>
</dbReference>
<dbReference type="SUPFAM" id="SSF55031">
    <property type="entry name" value="Bacterial exopeptidase dimerisation domain"/>
    <property type="match status" value="1"/>
</dbReference>
<dbReference type="CDD" id="cd08659">
    <property type="entry name" value="M20_ArgE_DapE-like"/>
    <property type="match status" value="1"/>
</dbReference>
<dbReference type="Gene3D" id="3.40.630.10">
    <property type="entry name" value="Zn peptidases"/>
    <property type="match status" value="1"/>
</dbReference>
<evidence type="ECO:0000256" key="3">
    <source>
        <dbReference type="ARBA" id="ARBA00005130"/>
    </source>
</evidence>
<dbReference type="GO" id="GO:0046872">
    <property type="term" value="F:metal ion binding"/>
    <property type="evidence" value="ECO:0007669"/>
    <property type="project" value="UniProtKB-KW"/>
</dbReference>
<dbReference type="InterPro" id="IPR010182">
    <property type="entry name" value="ArgE/DapE"/>
</dbReference>
<gene>
    <name evidence="14" type="ORF">GR167_13535</name>
</gene>
<keyword evidence="15" id="KW-1185">Reference proteome</keyword>
<keyword evidence="9" id="KW-0378">Hydrolase</keyword>
<dbReference type="Proteomes" id="UP000479043">
    <property type="component" value="Unassembled WGS sequence"/>
</dbReference>
<feature type="domain" description="Peptidase M20 dimerisation" evidence="13">
    <location>
        <begin position="180"/>
        <end position="281"/>
    </location>
</feature>
<evidence type="ECO:0000256" key="6">
    <source>
        <dbReference type="ARBA" id="ARBA00016853"/>
    </source>
</evidence>
<evidence type="ECO:0000313" key="15">
    <source>
        <dbReference type="Proteomes" id="UP000479043"/>
    </source>
</evidence>
<dbReference type="PROSITE" id="PS00758">
    <property type="entry name" value="ARGE_DAPE_CPG2_1"/>
    <property type="match status" value="1"/>
</dbReference>
<reference evidence="14 15" key="1">
    <citation type="submission" date="2020-01" db="EMBL/GenBank/DDBJ databases">
        <authorList>
            <person name="Chen S."/>
        </authorList>
    </citation>
    <scope>NUCLEOTIDE SEQUENCE [LARGE SCALE GENOMIC DNA]</scope>
    <source>
        <strain evidence="14 15">GS-10</strain>
    </source>
</reference>
<keyword evidence="10" id="KW-0862">Zinc</keyword>
<dbReference type="SUPFAM" id="SSF53187">
    <property type="entry name" value="Zn-dependent exopeptidases"/>
    <property type="match status" value="1"/>
</dbReference>
<dbReference type="AlphaFoldDB" id="A0A6L8LKF0"/>
<proteinExistence type="inferred from homology"/>
<dbReference type="Gene3D" id="3.30.70.360">
    <property type="match status" value="1"/>
</dbReference>
<evidence type="ECO:0000256" key="9">
    <source>
        <dbReference type="ARBA" id="ARBA00022801"/>
    </source>
</evidence>
<dbReference type="InterPro" id="IPR011650">
    <property type="entry name" value="Peptidase_M20_dimer"/>
</dbReference>